<keyword evidence="3" id="KW-0472">Membrane</keyword>
<feature type="transmembrane region" description="Helical" evidence="3">
    <location>
        <begin position="370"/>
        <end position="390"/>
    </location>
</feature>
<dbReference type="AlphaFoldDB" id="A0A9W7EZK4"/>
<keyword evidence="3" id="KW-1133">Transmembrane helix</keyword>
<feature type="region of interest" description="Disordered" evidence="2">
    <location>
        <begin position="500"/>
        <end position="543"/>
    </location>
</feature>
<keyword evidence="3" id="KW-0812">Transmembrane</keyword>
<evidence type="ECO:0000256" key="2">
    <source>
        <dbReference type="SAM" id="MobiDB-lite"/>
    </source>
</evidence>
<evidence type="ECO:0000313" key="5">
    <source>
        <dbReference type="Proteomes" id="UP001165085"/>
    </source>
</evidence>
<feature type="transmembrane region" description="Helical" evidence="3">
    <location>
        <begin position="284"/>
        <end position="304"/>
    </location>
</feature>
<protein>
    <submittedName>
        <fullName evidence="4">Uncharacterized protein</fullName>
    </submittedName>
</protein>
<keyword evidence="1" id="KW-0175">Coiled coil</keyword>
<evidence type="ECO:0000313" key="4">
    <source>
        <dbReference type="EMBL" id="GMH96365.1"/>
    </source>
</evidence>
<keyword evidence="5" id="KW-1185">Reference proteome</keyword>
<feature type="transmembrane region" description="Helical" evidence="3">
    <location>
        <begin position="337"/>
        <end position="358"/>
    </location>
</feature>
<evidence type="ECO:0000256" key="3">
    <source>
        <dbReference type="SAM" id="Phobius"/>
    </source>
</evidence>
<dbReference type="EMBL" id="BRXY01000466">
    <property type="protein sequence ID" value="GMH96365.1"/>
    <property type="molecule type" value="Genomic_DNA"/>
</dbReference>
<accession>A0A9W7EZK4</accession>
<feature type="transmembrane region" description="Helical" evidence="3">
    <location>
        <begin position="156"/>
        <end position="177"/>
    </location>
</feature>
<feature type="coiled-coil region" evidence="1">
    <location>
        <begin position="93"/>
        <end position="120"/>
    </location>
</feature>
<dbReference type="Proteomes" id="UP001165085">
    <property type="component" value="Unassembled WGS sequence"/>
</dbReference>
<reference evidence="5" key="1">
    <citation type="journal article" date="2023" name="Commun. Biol.">
        <title>Genome analysis of Parmales, the sister group of diatoms, reveals the evolutionary specialization of diatoms from phago-mixotrophs to photoautotrophs.</title>
        <authorList>
            <person name="Ban H."/>
            <person name="Sato S."/>
            <person name="Yoshikawa S."/>
            <person name="Yamada K."/>
            <person name="Nakamura Y."/>
            <person name="Ichinomiya M."/>
            <person name="Sato N."/>
            <person name="Blanc-Mathieu R."/>
            <person name="Endo H."/>
            <person name="Kuwata A."/>
            <person name="Ogata H."/>
        </authorList>
    </citation>
    <scope>NUCLEOTIDE SEQUENCE [LARGE SCALE GENOMIC DNA]</scope>
    <source>
        <strain evidence="5">NIES 3701</strain>
    </source>
</reference>
<organism evidence="4 5">
    <name type="scientific">Triparma strigata</name>
    <dbReference type="NCBI Taxonomy" id="1606541"/>
    <lineage>
        <taxon>Eukaryota</taxon>
        <taxon>Sar</taxon>
        <taxon>Stramenopiles</taxon>
        <taxon>Ochrophyta</taxon>
        <taxon>Bolidophyceae</taxon>
        <taxon>Parmales</taxon>
        <taxon>Triparmaceae</taxon>
        <taxon>Triparma</taxon>
    </lineage>
</organism>
<comment type="caution">
    <text evidence="4">The sequence shown here is derived from an EMBL/GenBank/DDBJ whole genome shotgun (WGS) entry which is preliminary data.</text>
</comment>
<name>A0A9W7EZK4_9STRA</name>
<proteinExistence type="predicted"/>
<feature type="transmembrane region" description="Helical" evidence="3">
    <location>
        <begin position="245"/>
        <end position="264"/>
    </location>
</feature>
<feature type="region of interest" description="Disordered" evidence="2">
    <location>
        <begin position="1"/>
        <end position="24"/>
    </location>
</feature>
<feature type="transmembrane region" description="Helical" evidence="3">
    <location>
        <begin position="183"/>
        <end position="201"/>
    </location>
</feature>
<feature type="transmembrane region" description="Helical" evidence="3">
    <location>
        <begin position="405"/>
        <end position="427"/>
    </location>
</feature>
<evidence type="ECO:0000256" key="1">
    <source>
        <dbReference type="SAM" id="Coils"/>
    </source>
</evidence>
<dbReference type="OrthoDB" id="200318at2759"/>
<feature type="transmembrane region" description="Helical" evidence="3">
    <location>
        <begin position="222"/>
        <end position="239"/>
    </location>
</feature>
<sequence>MSHVEPVAGGDRPNRSEQISPMKSSLEISLNPQDHRQIEEFIQERIDQLRSEVYSELEATMSEMSSAMYEAFSNAQNQNQFSVNPDTGTIRENKQVKQALRELEDNLETVQTELRRQTNAAKLTETRRLTNSPHRRSKLYYGSSLSAEDHKKRFSFLRWLLTLASAGPPVFLVFLALALDSAAWYYIAVAAWPIEMLYVLLHFIITIERTSIHPYPEEKIHFVLWYACHWVSVVFYSLYNPQVANWLPTVGLMVVTSTPLYYMLKQIRAAVQQYHIVNEDSGKYVDEVFLLLIGVLLPQLYLFFEIVSCYNADSGETGSGEEPWADNIVRINANLCLIVHLMELALFDIACIGTGITSIRDVMCFTIPRFLQLSAVLLIVSGLVALYFQGAKESDGSLSTEMRLILWYSFGISTTIANLILAWKLPLKEIIKRRKRKLLVTGRTAREKAFELGDEKNQGNSELPKQLGVEVTPYEREVSLQRREAIENIKRIQSRKMLRSAMERDEVNPNLAQFKDQRSSSPEPVESEAIRDAHYSRSPTLSKSSLAARIRVRAQSHDL</sequence>
<gene>
    <name evidence="4" type="ORF">TrST_g1434</name>
</gene>